<keyword evidence="16" id="KW-0325">Glycoprotein</keyword>
<feature type="chain" id="PRO_5034794480" description="E-selectin" evidence="26">
    <location>
        <begin position="23"/>
        <end position="582"/>
    </location>
</feature>
<dbReference type="Gene3D" id="2.10.70.10">
    <property type="entry name" value="Complement Module, domain 1"/>
    <property type="match status" value="5"/>
</dbReference>
<feature type="disulfide bond" evidence="24">
    <location>
        <begin position="211"/>
        <end position="238"/>
    </location>
</feature>
<dbReference type="InterPro" id="IPR018378">
    <property type="entry name" value="C-type_lectin_CS"/>
</dbReference>
<feature type="disulfide bond" evidence="24">
    <location>
        <begin position="432"/>
        <end position="459"/>
    </location>
</feature>
<evidence type="ECO:0000259" key="28">
    <source>
        <dbReference type="PROSITE" id="PS50041"/>
    </source>
</evidence>
<dbReference type="GO" id="GO:0005901">
    <property type="term" value="C:caveola"/>
    <property type="evidence" value="ECO:0007669"/>
    <property type="project" value="Ensembl"/>
</dbReference>
<dbReference type="GO" id="GO:0070492">
    <property type="term" value="F:oligosaccharide binding"/>
    <property type="evidence" value="ECO:0007669"/>
    <property type="project" value="Ensembl"/>
</dbReference>
<dbReference type="PROSITE" id="PS50026">
    <property type="entry name" value="EGF_3"/>
    <property type="match status" value="1"/>
</dbReference>
<evidence type="ECO:0000256" key="12">
    <source>
        <dbReference type="ARBA" id="ARBA00022889"/>
    </source>
</evidence>
<dbReference type="GO" id="GO:0050901">
    <property type="term" value="P:leukocyte tethering or rolling"/>
    <property type="evidence" value="ECO:0007669"/>
    <property type="project" value="Ensembl"/>
</dbReference>
<dbReference type="GO" id="GO:0030029">
    <property type="term" value="P:actin filament-based process"/>
    <property type="evidence" value="ECO:0007669"/>
    <property type="project" value="Ensembl"/>
</dbReference>
<dbReference type="GO" id="GO:0048471">
    <property type="term" value="C:perinuclear region of cytoplasm"/>
    <property type="evidence" value="ECO:0007669"/>
    <property type="project" value="Ensembl"/>
</dbReference>
<dbReference type="PROSITE" id="PS00615">
    <property type="entry name" value="C_TYPE_LECTIN_1"/>
    <property type="match status" value="1"/>
</dbReference>
<keyword evidence="14 25" id="KW-0472">Membrane</keyword>
<feature type="disulfide bond" evidence="24">
    <location>
        <begin position="273"/>
        <end position="300"/>
    </location>
</feature>
<keyword evidence="10" id="KW-0677">Repeat</keyword>
<dbReference type="Pfam" id="PF00084">
    <property type="entry name" value="Sushi"/>
    <property type="match status" value="5"/>
</dbReference>
<evidence type="ECO:0000256" key="9">
    <source>
        <dbReference type="ARBA" id="ARBA00022734"/>
    </source>
</evidence>
<keyword evidence="3" id="KW-1003">Cell membrane</keyword>
<dbReference type="GO" id="GO:0002687">
    <property type="term" value="P:positive regulation of leukocyte migration"/>
    <property type="evidence" value="ECO:0007669"/>
    <property type="project" value="Ensembl"/>
</dbReference>
<feature type="domain" description="C-type lectin" evidence="28">
    <location>
        <begin position="20"/>
        <end position="140"/>
    </location>
</feature>
<evidence type="ECO:0000313" key="30">
    <source>
        <dbReference type="Ensembl" id="ENSBMSP00010013041.1"/>
    </source>
</evidence>
<feature type="signal peptide" evidence="26">
    <location>
        <begin position="1"/>
        <end position="22"/>
    </location>
</feature>
<dbReference type="Ensembl" id="ENSBMST00010014483.1">
    <property type="protein sequence ID" value="ENSBMSP00010013041.1"/>
    <property type="gene ID" value="ENSBMSG00010009310.1"/>
</dbReference>
<evidence type="ECO:0000256" key="22">
    <source>
        <dbReference type="ARBA" id="ARBA00045695"/>
    </source>
</evidence>
<dbReference type="OMA" id="FSYGNTC"/>
<dbReference type="SMART" id="SM00181">
    <property type="entry name" value="EGF"/>
    <property type="match status" value="2"/>
</dbReference>
<dbReference type="InterPro" id="IPR000742">
    <property type="entry name" value="EGF"/>
</dbReference>
<dbReference type="PROSITE" id="PS01186">
    <property type="entry name" value="EGF_2"/>
    <property type="match status" value="1"/>
</dbReference>
<accession>A0A8C0CZ66</accession>
<feature type="domain" description="Sushi" evidence="29">
    <location>
        <begin position="179"/>
        <end position="240"/>
    </location>
</feature>
<comment type="caution">
    <text evidence="23">Lacks conserved residue(s) required for the propagation of feature annotation.</text>
</comment>
<feature type="domain" description="Sushi" evidence="29">
    <location>
        <begin position="462"/>
        <end position="520"/>
    </location>
</feature>
<dbReference type="CDD" id="cd03592">
    <property type="entry name" value="CLECT_selectins_like"/>
    <property type="match status" value="1"/>
</dbReference>
<dbReference type="GO" id="GO:1903238">
    <property type="term" value="P:positive regulation of leukocyte tethering or rolling"/>
    <property type="evidence" value="ECO:0007669"/>
    <property type="project" value="Ensembl"/>
</dbReference>
<evidence type="ECO:0000256" key="3">
    <source>
        <dbReference type="ARBA" id="ARBA00022475"/>
    </source>
</evidence>
<dbReference type="InterPro" id="IPR033991">
    <property type="entry name" value="Selectin_CTLD"/>
</dbReference>
<dbReference type="SUPFAM" id="SSF57535">
    <property type="entry name" value="Complement control module/SCR domain"/>
    <property type="match status" value="5"/>
</dbReference>
<dbReference type="GO" id="GO:0002092">
    <property type="term" value="P:positive regulation of receptor internalization"/>
    <property type="evidence" value="ECO:0007669"/>
    <property type="project" value="Ensembl"/>
</dbReference>
<evidence type="ECO:0000256" key="5">
    <source>
        <dbReference type="ARBA" id="ARBA00022659"/>
    </source>
</evidence>
<dbReference type="PANTHER" id="PTHR19325:SF493">
    <property type="entry name" value="E-SELECTIN"/>
    <property type="match status" value="1"/>
</dbReference>
<dbReference type="GO" id="GO:0005905">
    <property type="term" value="C:clathrin-coated pit"/>
    <property type="evidence" value="ECO:0007669"/>
    <property type="project" value="Ensembl"/>
</dbReference>
<evidence type="ECO:0000256" key="6">
    <source>
        <dbReference type="ARBA" id="ARBA00022692"/>
    </source>
</evidence>
<dbReference type="CDD" id="cd00033">
    <property type="entry name" value="CCP"/>
    <property type="match status" value="5"/>
</dbReference>
<dbReference type="AlphaFoldDB" id="A0A8C0CZ66"/>
<feature type="domain" description="Sushi" evidence="29">
    <location>
        <begin position="412"/>
        <end position="461"/>
    </location>
</feature>
<evidence type="ECO:0000256" key="16">
    <source>
        <dbReference type="ARBA" id="ARBA00023180"/>
    </source>
</evidence>
<keyword evidence="7" id="KW-0479">Metal-binding</keyword>
<dbReference type="GO" id="GO:0007200">
    <property type="term" value="P:phospholipase C-activating G protein-coupled receptor signaling pathway"/>
    <property type="evidence" value="ECO:0007669"/>
    <property type="project" value="Ensembl"/>
</dbReference>
<keyword evidence="12" id="KW-0130">Cell adhesion</keyword>
<feature type="domain" description="Sushi" evidence="29">
    <location>
        <begin position="316"/>
        <end position="365"/>
    </location>
</feature>
<evidence type="ECO:0000256" key="8">
    <source>
        <dbReference type="ARBA" id="ARBA00022729"/>
    </source>
</evidence>
<evidence type="ECO:0000259" key="27">
    <source>
        <dbReference type="PROSITE" id="PS50026"/>
    </source>
</evidence>
<dbReference type="FunFam" id="2.10.25.10:FF:000176">
    <property type="entry name" value="Selectin P"/>
    <property type="match status" value="1"/>
</dbReference>
<keyword evidence="8 26" id="KW-0732">Signal</keyword>
<dbReference type="GO" id="GO:0004888">
    <property type="term" value="F:transmembrane signaling receptor activity"/>
    <property type="evidence" value="ECO:0007669"/>
    <property type="project" value="Ensembl"/>
</dbReference>
<dbReference type="PROSITE" id="PS00022">
    <property type="entry name" value="EGF_1"/>
    <property type="match status" value="1"/>
</dbReference>
<reference evidence="30" key="1">
    <citation type="submission" date="2023-09" db="UniProtKB">
        <authorList>
            <consortium name="Ensembl"/>
        </authorList>
    </citation>
    <scope>IDENTIFICATION</scope>
</reference>
<gene>
    <name evidence="30" type="primary">SELE</name>
</gene>
<evidence type="ECO:0000256" key="11">
    <source>
        <dbReference type="ARBA" id="ARBA00022837"/>
    </source>
</evidence>
<keyword evidence="15 23" id="KW-1015">Disulfide bond</keyword>
<evidence type="ECO:0000256" key="14">
    <source>
        <dbReference type="ARBA" id="ARBA00023136"/>
    </source>
</evidence>
<evidence type="ECO:0000256" key="18">
    <source>
        <dbReference type="ARBA" id="ARBA00040812"/>
    </source>
</evidence>
<comment type="subcellular location">
    <subcellularLocation>
        <location evidence="1">Cell membrane</location>
        <topology evidence="1">Single-pass type I membrane protein</topology>
    </subcellularLocation>
</comment>
<keyword evidence="5 24" id="KW-0768">Sushi</keyword>
<dbReference type="PRINTS" id="PR00343">
    <property type="entry name" value="SELECTIN"/>
</dbReference>
<protein>
    <recommendedName>
        <fullName evidence="18">E-selectin</fullName>
    </recommendedName>
    <alternativeName>
        <fullName evidence="19">CD62 antigen-like family member E</fullName>
    </alternativeName>
    <alternativeName>
        <fullName evidence="20">Endothelial leukocyte adhesion molecule 1</fullName>
    </alternativeName>
    <alternativeName>
        <fullName evidence="21">Leukocyte-endothelial cell adhesion molecule 2</fullName>
    </alternativeName>
</protein>
<dbReference type="FunFam" id="2.10.70.10:FF:000001">
    <property type="entry name" value="Selectin P"/>
    <property type="match status" value="4"/>
</dbReference>
<dbReference type="InterPro" id="IPR050350">
    <property type="entry name" value="Compl-Cell_Adhes-Reg"/>
</dbReference>
<evidence type="ECO:0000256" key="24">
    <source>
        <dbReference type="PROSITE-ProRule" id="PRU00302"/>
    </source>
</evidence>
<evidence type="ECO:0000256" key="1">
    <source>
        <dbReference type="ARBA" id="ARBA00004251"/>
    </source>
</evidence>
<evidence type="ECO:0000256" key="17">
    <source>
        <dbReference type="ARBA" id="ARBA00038738"/>
    </source>
</evidence>
<dbReference type="Pfam" id="PF00059">
    <property type="entry name" value="Lectin_C"/>
    <property type="match status" value="1"/>
</dbReference>
<dbReference type="GO" id="GO:0030863">
    <property type="term" value="C:cortical cytoskeleton"/>
    <property type="evidence" value="ECO:0007669"/>
    <property type="project" value="Ensembl"/>
</dbReference>
<proteinExistence type="inferred from homology"/>
<dbReference type="FunFam" id="3.10.100.10:FF:000007">
    <property type="entry name" value="L-selectin"/>
    <property type="match status" value="1"/>
</dbReference>
<evidence type="ECO:0000256" key="21">
    <source>
        <dbReference type="ARBA" id="ARBA00043124"/>
    </source>
</evidence>
<evidence type="ECO:0000256" key="23">
    <source>
        <dbReference type="PROSITE-ProRule" id="PRU00076"/>
    </source>
</evidence>
<comment type="subunit">
    <text evidence="17">Interacts with SELPLG/PSGL1 and PODXL2 through the sialyl Lewis X epitope. SELPLG sulfation appears not to be required for this interaction.</text>
</comment>
<feature type="disulfide bond" evidence="23">
    <location>
        <begin position="166"/>
        <end position="175"/>
    </location>
</feature>
<dbReference type="SUPFAM" id="SSF56436">
    <property type="entry name" value="C-type lectin-like"/>
    <property type="match status" value="1"/>
</dbReference>
<keyword evidence="6 25" id="KW-0812">Transmembrane</keyword>
<evidence type="ECO:0000256" key="10">
    <source>
        <dbReference type="ARBA" id="ARBA00022737"/>
    </source>
</evidence>
<comment type="similarity">
    <text evidence="2">Belongs to the selectin/LECAM family.</text>
</comment>
<evidence type="ECO:0000256" key="15">
    <source>
        <dbReference type="ARBA" id="ARBA00023157"/>
    </source>
</evidence>
<dbReference type="SMART" id="SM00032">
    <property type="entry name" value="CCP"/>
    <property type="match status" value="5"/>
</dbReference>
<dbReference type="GO" id="GO:0005615">
    <property type="term" value="C:extracellular space"/>
    <property type="evidence" value="ECO:0007669"/>
    <property type="project" value="Ensembl"/>
</dbReference>
<organism evidence="30">
    <name type="scientific">Balaenoptera musculus</name>
    <name type="common">Blue whale</name>
    <dbReference type="NCBI Taxonomy" id="9771"/>
    <lineage>
        <taxon>Eukaryota</taxon>
        <taxon>Metazoa</taxon>
        <taxon>Chordata</taxon>
        <taxon>Craniata</taxon>
        <taxon>Vertebrata</taxon>
        <taxon>Euteleostomi</taxon>
        <taxon>Mammalia</taxon>
        <taxon>Eutheria</taxon>
        <taxon>Laurasiatheria</taxon>
        <taxon>Artiodactyla</taxon>
        <taxon>Whippomorpha</taxon>
        <taxon>Cetacea</taxon>
        <taxon>Mysticeti</taxon>
        <taxon>Balaenopteridae</taxon>
        <taxon>Balaenoptera</taxon>
    </lineage>
</organism>
<dbReference type="InterPro" id="IPR035976">
    <property type="entry name" value="Sushi/SCR/CCP_sf"/>
</dbReference>
<evidence type="ECO:0000259" key="29">
    <source>
        <dbReference type="PROSITE" id="PS50923"/>
    </source>
</evidence>
<feature type="transmembrane region" description="Helical" evidence="25">
    <location>
        <begin position="528"/>
        <end position="550"/>
    </location>
</feature>
<dbReference type="Gene3D" id="3.10.100.10">
    <property type="entry name" value="Mannose-Binding Protein A, subunit A"/>
    <property type="match status" value="1"/>
</dbReference>
<keyword evidence="4 23" id="KW-0245">EGF-like domain</keyword>
<dbReference type="GO" id="GO:0070555">
    <property type="term" value="P:response to interleukin-1"/>
    <property type="evidence" value="ECO:0007669"/>
    <property type="project" value="Ensembl"/>
</dbReference>
<evidence type="ECO:0000256" key="20">
    <source>
        <dbReference type="ARBA" id="ARBA00042113"/>
    </source>
</evidence>
<keyword evidence="11" id="KW-0106">Calcium</keyword>
<dbReference type="PROSITE" id="PS50923">
    <property type="entry name" value="SUSHI"/>
    <property type="match status" value="5"/>
</dbReference>
<dbReference type="GO" id="GO:0043274">
    <property type="term" value="F:phospholipase binding"/>
    <property type="evidence" value="ECO:0007669"/>
    <property type="project" value="Ensembl"/>
</dbReference>
<comment type="function">
    <text evidence="22">Cell-surface glycoprotein having a role in immunoadhesion. Mediates in the adhesion of blood neutrophils in cytokine-activated endothelium through interaction with SELPLG/PSGL1. May have a role in capillary morphogenesis.</text>
</comment>
<evidence type="ECO:0000256" key="13">
    <source>
        <dbReference type="ARBA" id="ARBA00022989"/>
    </source>
</evidence>
<dbReference type="PANTHER" id="PTHR19325">
    <property type="entry name" value="COMPLEMENT COMPONENT-RELATED SUSHI DOMAIN-CONTAINING"/>
    <property type="match status" value="1"/>
</dbReference>
<feature type="domain" description="Sushi" evidence="29">
    <location>
        <begin position="241"/>
        <end position="302"/>
    </location>
</feature>
<sequence>MIASQFLSALTFALLLFKESGAWSYNASTETLTFDEASAYCQQRYTHLVAIQNQEEIKHLNSAFSYSPSYYWIGIRKINDTWTWIGTQKPLTEEAANWAPGEPNNKQNKEDCIEIYIKRETDSGKWNDERCSKKKLALCYTAACTPTSCSGHGDCTETINSYTCQCHLGFKGLKCEQVVTCQAQEAPEHGSLVCNDPLGSFSYNSSCSVSCGEGYLPSSTEATQCTSSGEWSVPLPACNVAKCDALTNPVNGVVKCFQSHGSFLWNTTCEFECNEGYKLTGPQHLQCISSGIWDNKKPTCKAVTCDAIRHPQNGTVSCSHSPAGEFTYKSSCHFACAEGFVLQGPAQVECTTQGQWTQQLPVCEAFPALSSPERGYMSCLPSTSESFQSGSMGDFSCEVKCDAVPQPRSGSVNCTHSPTGEFTYKSSCAISCEEGFELHGSAQLECTSQGQWTQEVPSCQVVQCSSLEVPGKIDINCSGEPVFGTRCTFACPEGWTLKGSAALTCGATGHWSGMMPTCEAPPESQTPLAVGLSAAGISLMTLASFLFWLLKRLQKKAKKFVPASSCQSLQSDGSYQTLSELI</sequence>
<evidence type="ECO:0000256" key="7">
    <source>
        <dbReference type="ARBA" id="ARBA00022723"/>
    </source>
</evidence>
<feature type="domain" description="EGF-like" evidence="27">
    <location>
        <begin position="140"/>
        <end position="176"/>
    </location>
</feature>
<dbReference type="PROSITE" id="PS50041">
    <property type="entry name" value="C_TYPE_LECTIN_2"/>
    <property type="match status" value="1"/>
</dbReference>
<dbReference type="CDD" id="cd00054">
    <property type="entry name" value="EGF_CA"/>
    <property type="match status" value="1"/>
</dbReference>
<feature type="disulfide bond" evidence="24">
    <location>
        <begin position="491"/>
        <end position="518"/>
    </location>
</feature>
<dbReference type="GeneTree" id="ENSGT00940000160168"/>
<dbReference type="SMART" id="SM00034">
    <property type="entry name" value="CLECT"/>
    <property type="match status" value="1"/>
</dbReference>
<dbReference type="GO" id="GO:0007157">
    <property type="term" value="P:heterophilic cell-cell adhesion via plasma membrane cell adhesion molecules"/>
    <property type="evidence" value="ECO:0007669"/>
    <property type="project" value="Ensembl"/>
</dbReference>
<dbReference type="InterPro" id="IPR000436">
    <property type="entry name" value="Sushi_SCR_CCP_dom"/>
</dbReference>
<dbReference type="GO" id="GO:0046872">
    <property type="term" value="F:metal ion binding"/>
    <property type="evidence" value="ECO:0007669"/>
    <property type="project" value="UniProtKB-KW"/>
</dbReference>
<evidence type="ECO:0000256" key="2">
    <source>
        <dbReference type="ARBA" id="ARBA00007360"/>
    </source>
</evidence>
<dbReference type="InterPro" id="IPR002396">
    <property type="entry name" value="Selectin_superfamily"/>
</dbReference>
<keyword evidence="9" id="KW-0430">Lectin</keyword>
<name>A0A8C0CZ66_BALMU</name>
<dbReference type="InterPro" id="IPR016187">
    <property type="entry name" value="CTDL_fold"/>
</dbReference>
<evidence type="ECO:0000256" key="19">
    <source>
        <dbReference type="ARBA" id="ARBA00041401"/>
    </source>
</evidence>
<keyword evidence="13 25" id="KW-1133">Transmembrane helix</keyword>
<evidence type="ECO:0000256" key="4">
    <source>
        <dbReference type="ARBA" id="ARBA00022536"/>
    </source>
</evidence>
<evidence type="ECO:0000256" key="26">
    <source>
        <dbReference type="SAM" id="SignalP"/>
    </source>
</evidence>
<feature type="disulfide bond" evidence="24">
    <location>
        <begin position="336"/>
        <end position="363"/>
    </location>
</feature>
<dbReference type="GO" id="GO:0033691">
    <property type="term" value="F:sialic acid binding"/>
    <property type="evidence" value="ECO:0007669"/>
    <property type="project" value="Ensembl"/>
</dbReference>
<evidence type="ECO:0000256" key="25">
    <source>
        <dbReference type="SAM" id="Phobius"/>
    </source>
</evidence>
<dbReference type="InterPro" id="IPR001304">
    <property type="entry name" value="C-type_lectin-like"/>
</dbReference>
<dbReference type="InterPro" id="IPR016186">
    <property type="entry name" value="C-type_lectin-like/link_sf"/>
</dbReference>